<feature type="compositionally biased region" description="Polar residues" evidence="1">
    <location>
        <begin position="1"/>
        <end position="10"/>
    </location>
</feature>
<dbReference type="AlphaFoldDB" id="A0A6J8C0F8"/>
<protein>
    <submittedName>
        <fullName evidence="2">Uncharacterized protein</fullName>
    </submittedName>
</protein>
<keyword evidence="3" id="KW-1185">Reference proteome</keyword>
<dbReference type="PANTHER" id="PTHR47331:SF6">
    <property type="entry name" value="DOUBLECORTIN DOMAIN-CONTAINING PROTEIN"/>
    <property type="match status" value="1"/>
</dbReference>
<dbReference type="Pfam" id="PF05380">
    <property type="entry name" value="Peptidase_A17"/>
    <property type="match status" value="1"/>
</dbReference>
<dbReference type="InterPro" id="IPR008042">
    <property type="entry name" value="Retrotrans_Pao"/>
</dbReference>
<evidence type="ECO:0000256" key="1">
    <source>
        <dbReference type="SAM" id="MobiDB-lite"/>
    </source>
</evidence>
<feature type="compositionally biased region" description="Polar residues" evidence="1">
    <location>
        <begin position="112"/>
        <end position="123"/>
    </location>
</feature>
<name>A0A6J8C0F8_MYTCO</name>
<feature type="region of interest" description="Disordered" evidence="1">
    <location>
        <begin position="93"/>
        <end position="123"/>
    </location>
</feature>
<feature type="region of interest" description="Disordered" evidence="1">
    <location>
        <begin position="1"/>
        <end position="20"/>
    </location>
</feature>
<sequence length="453" mass="51125">MDSQHGNGDNTDPGKRTLTERGLDLYRASVNTHSEKIELVQTEVELCLEIFSTTKQEDTNTLIELKKTLNLCYCKTLRQRKVSECMRSTLQQMKVSDKDEKASKLSHRSQAHSRTSSNSSSVAIRTRAKVEAAQDKLKFVIKEADLQKQKAYIEEQENVSNAKTFTKKAEFEAELELLNYKKETAAATVEPDALEYDQNVCSNKKSDLLLSKTVYERTNQNVEQQVLQVKDVKLPPDDNIVPCDPFTNQTSDDAVYQQSHMPTPKPSRPKYDLPCLSAGFVLGKTKLAPISGNTIPRLKICAAVMAAEIVEFVTYNLDQTTDTVKFYSDSRIVLGYVTNQTRLFYTYVANRVQRIRKSSSPEHWNFVSTQLNPADQGTKCIPADKVNSSLWILGHEELICKCEPQIICSETLNSSDGIVRKVRVRIIKKGKPVVYTCPVTELVLLVSEKNTCY</sequence>
<evidence type="ECO:0000313" key="3">
    <source>
        <dbReference type="Proteomes" id="UP000507470"/>
    </source>
</evidence>
<dbReference type="OrthoDB" id="6140695at2759"/>
<dbReference type="PANTHER" id="PTHR47331">
    <property type="entry name" value="PHD-TYPE DOMAIN-CONTAINING PROTEIN"/>
    <property type="match status" value="1"/>
</dbReference>
<dbReference type="Proteomes" id="UP000507470">
    <property type="component" value="Unassembled WGS sequence"/>
</dbReference>
<reference evidence="2 3" key="1">
    <citation type="submission" date="2020-06" db="EMBL/GenBank/DDBJ databases">
        <authorList>
            <person name="Li R."/>
            <person name="Bekaert M."/>
        </authorList>
    </citation>
    <scope>NUCLEOTIDE SEQUENCE [LARGE SCALE GENOMIC DNA]</scope>
    <source>
        <strain evidence="3">wild</strain>
    </source>
</reference>
<evidence type="ECO:0000313" key="2">
    <source>
        <dbReference type="EMBL" id="CAC5388524.1"/>
    </source>
</evidence>
<dbReference type="EMBL" id="CACVKT020004176">
    <property type="protein sequence ID" value="CAC5388524.1"/>
    <property type="molecule type" value="Genomic_DNA"/>
</dbReference>
<gene>
    <name evidence="2" type="ORF">MCOR_23780</name>
</gene>
<accession>A0A6J8C0F8</accession>
<proteinExistence type="predicted"/>
<organism evidence="2 3">
    <name type="scientific">Mytilus coruscus</name>
    <name type="common">Sea mussel</name>
    <dbReference type="NCBI Taxonomy" id="42192"/>
    <lineage>
        <taxon>Eukaryota</taxon>
        <taxon>Metazoa</taxon>
        <taxon>Spiralia</taxon>
        <taxon>Lophotrochozoa</taxon>
        <taxon>Mollusca</taxon>
        <taxon>Bivalvia</taxon>
        <taxon>Autobranchia</taxon>
        <taxon>Pteriomorphia</taxon>
        <taxon>Mytilida</taxon>
        <taxon>Mytiloidea</taxon>
        <taxon>Mytilidae</taxon>
        <taxon>Mytilinae</taxon>
        <taxon>Mytilus</taxon>
    </lineage>
</organism>